<dbReference type="Pfam" id="PF05301">
    <property type="entry name" value="Acetyltransf_16"/>
    <property type="match status" value="1"/>
</dbReference>
<feature type="compositionally biased region" description="Low complexity" evidence="1">
    <location>
        <begin position="152"/>
        <end position="165"/>
    </location>
</feature>
<reference evidence="3" key="1">
    <citation type="submission" date="2023-07" db="EMBL/GenBank/DDBJ databases">
        <authorList>
            <consortium name="AG Swart"/>
            <person name="Singh M."/>
            <person name="Singh A."/>
            <person name="Seah K."/>
            <person name="Emmerich C."/>
        </authorList>
    </citation>
    <scope>NUCLEOTIDE SEQUENCE</scope>
    <source>
        <strain evidence="3">DP1</strain>
    </source>
</reference>
<accession>A0AAD1UH79</accession>
<name>A0AAD1UH79_EUPCR</name>
<dbReference type="EMBL" id="CAMPGE010010505">
    <property type="protein sequence ID" value="CAI2369353.1"/>
    <property type="molecule type" value="Genomic_DNA"/>
</dbReference>
<feature type="region of interest" description="Disordered" evidence="1">
    <location>
        <begin position="152"/>
        <end position="182"/>
    </location>
</feature>
<feature type="domain" description="N-acetyltransferase" evidence="2">
    <location>
        <begin position="30"/>
        <end position="139"/>
    </location>
</feature>
<dbReference type="AlphaFoldDB" id="A0AAD1UH79"/>
<protein>
    <recommendedName>
        <fullName evidence="2">N-acetyltransferase domain-containing protein</fullName>
    </recommendedName>
</protein>
<comment type="caution">
    <text evidence="3">The sequence shown here is derived from an EMBL/GenBank/DDBJ whole genome shotgun (WGS) entry which is preliminary data.</text>
</comment>
<feature type="region of interest" description="Disordered" evidence="1">
    <location>
        <begin position="214"/>
        <end position="260"/>
    </location>
</feature>
<evidence type="ECO:0000256" key="1">
    <source>
        <dbReference type="SAM" id="MobiDB-lite"/>
    </source>
</evidence>
<gene>
    <name evidence="3" type="ORF">ECRASSUSDP1_LOCUS10652</name>
</gene>
<dbReference type="InterPro" id="IPR007965">
    <property type="entry name" value="GNAT_ATAT"/>
</dbReference>
<dbReference type="GO" id="GO:0005874">
    <property type="term" value="C:microtubule"/>
    <property type="evidence" value="ECO:0007669"/>
    <property type="project" value="InterPro"/>
</dbReference>
<dbReference type="Proteomes" id="UP001295684">
    <property type="component" value="Unassembled WGS sequence"/>
</dbReference>
<organism evidence="3 4">
    <name type="scientific">Euplotes crassus</name>
    <dbReference type="NCBI Taxonomy" id="5936"/>
    <lineage>
        <taxon>Eukaryota</taxon>
        <taxon>Sar</taxon>
        <taxon>Alveolata</taxon>
        <taxon>Ciliophora</taxon>
        <taxon>Intramacronucleata</taxon>
        <taxon>Spirotrichea</taxon>
        <taxon>Hypotrichia</taxon>
        <taxon>Euplotida</taxon>
        <taxon>Euplotidae</taxon>
        <taxon>Moneuplotes</taxon>
    </lineage>
</organism>
<evidence type="ECO:0000259" key="2">
    <source>
        <dbReference type="Pfam" id="PF05301"/>
    </source>
</evidence>
<evidence type="ECO:0000313" key="3">
    <source>
        <dbReference type="EMBL" id="CAI2369353.1"/>
    </source>
</evidence>
<proteinExistence type="predicted"/>
<feature type="compositionally biased region" description="Basic and acidic residues" evidence="1">
    <location>
        <begin position="220"/>
        <end position="240"/>
    </location>
</feature>
<dbReference type="Gene3D" id="3.40.630.30">
    <property type="match status" value="1"/>
</dbReference>
<dbReference type="GO" id="GO:0019799">
    <property type="term" value="F:tubulin N-acetyltransferase activity"/>
    <property type="evidence" value="ECO:0007669"/>
    <property type="project" value="InterPro"/>
</dbReference>
<evidence type="ECO:0000313" key="4">
    <source>
        <dbReference type="Proteomes" id="UP001295684"/>
    </source>
</evidence>
<keyword evidence="4" id="KW-1185">Reference proteome</keyword>
<sequence length="436" mass="50238">MEFSQSIADIFTSLRDKGDYVVLDGAHLHKYTTNELDDFIDLLGEESMRIRKLAKCITSSVQLHKDHVLFIKTDENKVTSFAKVQKHKKIFSSDDFGGMKVTKATAVIDLYVHPVYEPQGEKKKLIDHIVECEKINGEQTVDLLGTSPKFLSSAPMSPSDSFSLSRAPGYNSELGRSSSQTNLSALKDQEKHNDMRRSKVFNTIAQDVIKVTPESSNYQRDNHLDTQRRIKISESERKLNSNEGYASPRHNNKSPYRKDYDQNYYDYQKKKETLREVSPPEHRSKYYNDVFASTVNMGPMKSSEYSRKSSPRLREPEIRGKIHYEHKSNISSNFAVKDSQKDYKPNYVPQIPQDYKIQLDEKDIVKPKNRFKNWQPVMRNLDASNDIKGVQISHSKYLTERDDYVNPARRVQIGGKKIFVSKERGIESLSNFQSGI</sequence>